<reference evidence="2" key="1">
    <citation type="submission" date="2025-08" db="UniProtKB">
        <authorList>
            <consortium name="RefSeq"/>
        </authorList>
    </citation>
    <scope>IDENTIFICATION</scope>
    <source>
        <strain evidence="2">Tuebingen</strain>
        <tissue evidence="2">Fibroblasts and whole tissue</tissue>
    </source>
</reference>
<organism evidence="1 2">
    <name type="scientific">Danio rerio</name>
    <name type="common">Zebrafish</name>
    <name type="synonym">Brachydanio rerio</name>
    <dbReference type="NCBI Taxonomy" id="7955"/>
    <lineage>
        <taxon>Eukaryota</taxon>
        <taxon>Metazoa</taxon>
        <taxon>Chordata</taxon>
        <taxon>Craniata</taxon>
        <taxon>Vertebrata</taxon>
        <taxon>Euteleostomi</taxon>
        <taxon>Actinopterygii</taxon>
        <taxon>Neopterygii</taxon>
        <taxon>Teleostei</taxon>
        <taxon>Ostariophysi</taxon>
        <taxon>Cypriniformes</taxon>
        <taxon>Danionidae</taxon>
        <taxon>Danioninae</taxon>
        <taxon>Danio</taxon>
    </lineage>
</organism>
<sequence>MRGFLKTPNWVFKLQPKTTTIGRHKDSDLCLQNSGVDEYHATIDWCEADSCYVIRDLNSAHGTYVNDCRIHNATVRLSPGDQLHFGYGGSTYELSIDNEKSFPHLAAQSPVPQAWPRVRTTSVSPHPPTRPRPMSAGMKRGSTTTDRKTQSSRPGSWSANRGCNLRSITQPNISQNIQCLPMDEEESLHSLGEGHIRVSLCFDDESQRKNDAIAALKEEVSALKSQLSQKKQGDPDVTHRLLCLESDIKEKRDQIQQLKEQMLELQRCSGEMLEQTVTERDQKISALLEQMDKLRRQNSSSTALVSSLQRDLSAREKQALKLAAEVDKLRQDVRRREAKLSGIMDKKLKDSQKHQSELLARQSEVESLNKERASLLTELEKLKQLHEQTQQREQRVQERLQCTKSRFDSFREQIVRIAHVSDKQPDQEVLDCLSEKMEQMEMYKTKVHDFELKLKEQAHTQRKILDESQEFRARLHECQSRVQDACIVDTVQMEIAGLQEMNLNPVLSWVQEHSLYTLNLLHSVLLNMTQRLQEAGLDVSVKTGGVLGALHILCQNLKDTQSELRNLKTEMQKLEDTNMQSRDLDNRLEVMQRQFEKEKLQAAEGQSEMKNTLMRQLEEATADLQSVRQTESALRRDIENLKAEWQTEMEKAKIQEAELKKMLRELHLKEEEQTKKIKQCEEREAMAEEEQRQHRVEVEEYREQVRQHAFTIVAMENQINKAKWSEERWREMEDQRDLLKEQLKEALDRLEGFESKSASHTSEKQPELDQTVTSLRASLALSEQEVVSQSEIINALSRDLALAHARLSDMTGELSEQQKLELESHKALVIDQRIQLSTLTNKLSMMSQLVQQKDEETKTLGVKLRQTEEELKNSAAAKRDMESTSLVLFQTSRSTKDVAVMTAPNDVIHQGSKHKGHHREKAILQQKEGLQDMRERIRALEQKWPSKRLGQQREPEKQGQVKTQRLKRRSVTPVNGSAFPEALTEAARERTARLDMSDALELSERTYLELVRVLCEALELSDNELSGCASLQHLPPDERQRIVSLRQTDLEFVRSRFDLQNSQSQKQELLLQENQREIHTLRERGELWTQTQAELESVKAELETQRREMENLQQALQDSVIQLQRNKQERDVTNRNNRSLNTEKMDKRRVGHHNCIPNDSYEKASAVKKRTSQMRLKKKASEVDNLKKEMEQKQQICSVVSGLSSPLQASESSRIPLLTEAH</sequence>
<dbReference type="RefSeq" id="XP_073765081.1">
    <property type="nucleotide sequence ID" value="XM_073908980.1"/>
</dbReference>
<name>A0AC58G5S6_DANRE</name>
<keyword evidence="1" id="KW-1185">Reference proteome</keyword>
<accession>A0AC58G5S6</accession>
<evidence type="ECO:0000313" key="1">
    <source>
        <dbReference type="Proteomes" id="UP000000437"/>
    </source>
</evidence>
<protein>
    <submittedName>
        <fullName evidence="2">Forkhead-associated domain-containing protein 1 isoform X1</fullName>
    </submittedName>
</protein>
<proteinExistence type="predicted"/>
<dbReference type="Proteomes" id="UP000000437">
    <property type="component" value="Chromosome 8"/>
</dbReference>
<evidence type="ECO:0000313" key="2">
    <source>
        <dbReference type="RefSeq" id="XP_073765081.1"/>
    </source>
</evidence>
<gene>
    <name evidence="2" type="primary">fhad1</name>
    <name evidence="2" type="synonym">si:dkey-163f12.5</name>
    <name evidence="2" type="synonym">si:dkey-163f12.6</name>
    <name evidence="2" type="synonym">si:dkey-24f17.1</name>
    <name evidence="2" type="synonym">si:dkey-24f17.5</name>
    <name evidence="2" type="synonym">zgc:136230</name>
</gene>